<dbReference type="EMBL" id="CCYA01000265">
    <property type="protein sequence ID" value="CEH17753.1"/>
    <property type="molecule type" value="Genomic_DNA"/>
</dbReference>
<name>A0A0P1BLS7_9BASI</name>
<organism evidence="2 3">
    <name type="scientific">Ceraceosorus bombacis</name>
    <dbReference type="NCBI Taxonomy" id="401625"/>
    <lineage>
        <taxon>Eukaryota</taxon>
        <taxon>Fungi</taxon>
        <taxon>Dikarya</taxon>
        <taxon>Basidiomycota</taxon>
        <taxon>Ustilaginomycotina</taxon>
        <taxon>Exobasidiomycetes</taxon>
        <taxon>Ceraceosorales</taxon>
        <taxon>Ceraceosoraceae</taxon>
        <taxon>Ceraceosorus</taxon>
    </lineage>
</organism>
<reference evidence="2 3" key="1">
    <citation type="submission" date="2014-09" db="EMBL/GenBank/DDBJ databases">
        <authorList>
            <person name="Magalhaes I.L.F."/>
            <person name="Oliveira U."/>
            <person name="Santos F.R."/>
            <person name="Vidigal T.H.D.A."/>
            <person name="Brescovit A.D."/>
            <person name="Santos A.J."/>
        </authorList>
    </citation>
    <scope>NUCLEOTIDE SEQUENCE [LARGE SCALE GENOMIC DNA]</scope>
</reference>
<protein>
    <submittedName>
        <fullName evidence="2">Uncharacterized protein</fullName>
    </submittedName>
</protein>
<keyword evidence="3" id="KW-1185">Reference proteome</keyword>
<evidence type="ECO:0000256" key="1">
    <source>
        <dbReference type="SAM" id="MobiDB-lite"/>
    </source>
</evidence>
<evidence type="ECO:0000313" key="3">
    <source>
        <dbReference type="Proteomes" id="UP000054845"/>
    </source>
</evidence>
<evidence type="ECO:0000313" key="2">
    <source>
        <dbReference type="EMBL" id="CEH17753.1"/>
    </source>
</evidence>
<feature type="region of interest" description="Disordered" evidence="1">
    <location>
        <begin position="77"/>
        <end position="96"/>
    </location>
</feature>
<feature type="compositionally biased region" description="Basic and acidic residues" evidence="1">
    <location>
        <begin position="79"/>
        <end position="96"/>
    </location>
</feature>
<sequence>MHRRAHSVPRVNSSSLEHRHLSNASLQNYSSLRPSRLILTSVSISIVFLAHESSVRSHRLIKYQRLVSFAMSNGVYSQSKKDERNRTSDFCDQRDLLGRPSTRAHYATRRWIGQAKDRHPASGRMS</sequence>
<dbReference type="Proteomes" id="UP000054845">
    <property type="component" value="Unassembled WGS sequence"/>
</dbReference>
<proteinExistence type="predicted"/>
<dbReference type="AlphaFoldDB" id="A0A0P1BLS7"/>
<accession>A0A0P1BLS7</accession>